<organism evidence="2 3">
    <name type="scientific">Linum trigynum</name>
    <dbReference type="NCBI Taxonomy" id="586398"/>
    <lineage>
        <taxon>Eukaryota</taxon>
        <taxon>Viridiplantae</taxon>
        <taxon>Streptophyta</taxon>
        <taxon>Embryophyta</taxon>
        <taxon>Tracheophyta</taxon>
        <taxon>Spermatophyta</taxon>
        <taxon>Magnoliopsida</taxon>
        <taxon>eudicotyledons</taxon>
        <taxon>Gunneridae</taxon>
        <taxon>Pentapetalae</taxon>
        <taxon>rosids</taxon>
        <taxon>fabids</taxon>
        <taxon>Malpighiales</taxon>
        <taxon>Linaceae</taxon>
        <taxon>Linum</taxon>
    </lineage>
</organism>
<evidence type="ECO:0000256" key="1">
    <source>
        <dbReference type="SAM" id="MobiDB-lite"/>
    </source>
</evidence>
<sequence>MHVCRTAAAATSAPRFASAEEVPSAASDIVDGISKEQHQKRTAKKNDRGDGVRVAEDGNGGEIGCDDC</sequence>
<accession>A0AAV2DW08</accession>
<evidence type="ECO:0000313" key="3">
    <source>
        <dbReference type="Proteomes" id="UP001497516"/>
    </source>
</evidence>
<keyword evidence="3" id="KW-1185">Reference proteome</keyword>
<dbReference type="EMBL" id="OZ034816">
    <property type="protein sequence ID" value="CAL1377861.1"/>
    <property type="molecule type" value="Genomic_DNA"/>
</dbReference>
<dbReference type="AlphaFoldDB" id="A0AAV2DW08"/>
<reference evidence="2 3" key="1">
    <citation type="submission" date="2024-04" db="EMBL/GenBank/DDBJ databases">
        <authorList>
            <person name="Fracassetti M."/>
        </authorList>
    </citation>
    <scope>NUCLEOTIDE SEQUENCE [LARGE SCALE GENOMIC DNA]</scope>
</reference>
<protein>
    <recommendedName>
        <fullName evidence="4">Secreted protein</fullName>
    </recommendedName>
</protein>
<evidence type="ECO:0008006" key="4">
    <source>
        <dbReference type="Google" id="ProtNLM"/>
    </source>
</evidence>
<name>A0AAV2DW08_9ROSI</name>
<feature type="compositionally biased region" description="Low complexity" evidence="1">
    <location>
        <begin position="1"/>
        <end position="19"/>
    </location>
</feature>
<dbReference type="Proteomes" id="UP001497516">
    <property type="component" value="Chromosome 3"/>
</dbReference>
<feature type="region of interest" description="Disordered" evidence="1">
    <location>
        <begin position="1"/>
        <end position="68"/>
    </location>
</feature>
<proteinExistence type="predicted"/>
<gene>
    <name evidence="2" type="ORF">LTRI10_LOCUS19482</name>
</gene>
<feature type="compositionally biased region" description="Gly residues" evidence="1">
    <location>
        <begin position="58"/>
        <end position="68"/>
    </location>
</feature>
<feature type="compositionally biased region" description="Basic and acidic residues" evidence="1">
    <location>
        <begin position="33"/>
        <end position="56"/>
    </location>
</feature>
<evidence type="ECO:0000313" key="2">
    <source>
        <dbReference type="EMBL" id="CAL1377861.1"/>
    </source>
</evidence>